<organism evidence="4 5">
    <name type="scientific">Kingdonia uniflora</name>
    <dbReference type="NCBI Taxonomy" id="39325"/>
    <lineage>
        <taxon>Eukaryota</taxon>
        <taxon>Viridiplantae</taxon>
        <taxon>Streptophyta</taxon>
        <taxon>Embryophyta</taxon>
        <taxon>Tracheophyta</taxon>
        <taxon>Spermatophyta</taxon>
        <taxon>Magnoliopsida</taxon>
        <taxon>Ranunculales</taxon>
        <taxon>Circaeasteraceae</taxon>
        <taxon>Kingdonia</taxon>
    </lineage>
</organism>
<dbReference type="AlphaFoldDB" id="A0A7J7NR93"/>
<evidence type="ECO:0000256" key="1">
    <source>
        <dbReference type="ARBA" id="ARBA00022741"/>
    </source>
</evidence>
<evidence type="ECO:0000313" key="5">
    <source>
        <dbReference type="Proteomes" id="UP000541444"/>
    </source>
</evidence>
<accession>A0A7J7NR93</accession>
<dbReference type="GO" id="GO:0005886">
    <property type="term" value="C:plasma membrane"/>
    <property type="evidence" value="ECO:0007669"/>
    <property type="project" value="TreeGrafter"/>
</dbReference>
<dbReference type="InterPro" id="IPR011009">
    <property type="entry name" value="Kinase-like_dom_sf"/>
</dbReference>
<dbReference type="GO" id="GO:0005524">
    <property type="term" value="F:ATP binding"/>
    <property type="evidence" value="ECO:0007669"/>
    <property type="project" value="UniProtKB-KW"/>
</dbReference>
<dbReference type="GO" id="GO:0007166">
    <property type="term" value="P:cell surface receptor signaling pathway"/>
    <property type="evidence" value="ECO:0007669"/>
    <property type="project" value="InterPro"/>
</dbReference>
<keyword evidence="1" id="KW-0547">Nucleotide-binding</keyword>
<comment type="caution">
    <text evidence="4">The sequence shown here is derived from an EMBL/GenBank/DDBJ whole genome shotgun (WGS) entry which is preliminary data.</text>
</comment>
<sequence>MLKQKFCKRNGGLHLEQQISSGDGNAEKSRIFVTQELERATDNFNESRVLGRGGFDTVYKGMLSDGRIVAIKKFKTVDESRIGHFINELILLSQINHRHCKSNGLFSRDGSTITGL</sequence>
<protein>
    <recommendedName>
        <fullName evidence="3">Protein kinase domain-containing protein</fullName>
    </recommendedName>
</protein>
<reference evidence="4 5" key="1">
    <citation type="journal article" date="2020" name="IScience">
        <title>Genome Sequencing of the Endangered Kingdonia uniflora (Circaeasteraceae, Ranunculales) Reveals Potential Mechanisms of Evolutionary Specialization.</title>
        <authorList>
            <person name="Sun Y."/>
            <person name="Deng T."/>
            <person name="Zhang A."/>
            <person name="Moore M.J."/>
            <person name="Landis J.B."/>
            <person name="Lin N."/>
            <person name="Zhang H."/>
            <person name="Zhang X."/>
            <person name="Huang J."/>
            <person name="Zhang X."/>
            <person name="Sun H."/>
            <person name="Wang H."/>
        </authorList>
    </citation>
    <scope>NUCLEOTIDE SEQUENCE [LARGE SCALE GENOMIC DNA]</scope>
    <source>
        <strain evidence="4">TB1705</strain>
        <tissue evidence="4">Leaf</tissue>
    </source>
</reference>
<dbReference type="InterPro" id="IPR000719">
    <property type="entry name" value="Prot_kinase_dom"/>
</dbReference>
<proteinExistence type="predicted"/>
<gene>
    <name evidence="4" type="ORF">GIB67_004081</name>
</gene>
<dbReference type="InterPro" id="IPR045274">
    <property type="entry name" value="WAK-like"/>
</dbReference>
<dbReference type="Gene3D" id="3.30.200.20">
    <property type="entry name" value="Phosphorylase Kinase, domain 1"/>
    <property type="match status" value="1"/>
</dbReference>
<evidence type="ECO:0000259" key="3">
    <source>
        <dbReference type="PROSITE" id="PS50011"/>
    </source>
</evidence>
<dbReference type="PANTHER" id="PTHR27005:SF515">
    <property type="entry name" value="WALL-ASSOCIATED RECEPTOR KINASE-LIKE 10-RELATED"/>
    <property type="match status" value="1"/>
</dbReference>
<feature type="domain" description="Protein kinase" evidence="3">
    <location>
        <begin position="44"/>
        <end position="116"/>
    </location>
</feature>
<dbReference type="SUPFAM" id="SSF56112">
    <property type="entry name" value="Protein kinase-like (PK-like)"/>
    <property type="match status" value="1"/>
</dbReference>
<evidence type="ECO:0000256" key="2">
    <source>
        <dbReference type="ARBA" id="ARBA00022840"/>
    </source>
</evidence>
<dbReference type="OrthoDB" id="4062651at2759"/>
<keyword evidence="5" id="KW-1185">Reference proteome</keyword>
<dbReference type="EMBL" id="JACGCM010000628">
    <property type="protein sequence ID" value="KAF6169689.1"/>
    <property type="molecule type" value="Genomic_DNA"/>
</dbReference>
<dbReference type="PANTHER" id="PTHR27005">
    <property type="entry name" value="WALL-ASSOCIATED RECEPTOR KINASE-LIKE 21"/>
    <property type="match status" value="1"/>
</dbReference>
<dbReference type="PROSITE" id="PS50011">
    <property type="entry name" value="PROTEIN_KINASE_DOM"/>
    <property type="match status" value="1"/>
</dbReference>
<name>A0A7J7NR93_9MAGN</name>
<dbReference type="Proteomes" id="UP000541444">
    <property type="component" value="Unassembled WGS sequence"/>
</dbReference>
<evidence type="ECO:0000313" key="4">
    <source>
        <dbReference type="EMBL" id="KAF6169689.1"/>
    </source>
</evidence>
<dbReference type="GO" id="GO:0004674">
    <property type="term" value="F:protein serine/threonine kinase activity"/>
    <property type="evidence" value="ECO:0007669"/>
    <property type="project" value="TreeGrafter"/>
</dbReference>
<keyword evidence="2" id="KW-0067">ATP-binding</keyword>